<name>X1HNT0_9ZZZZ</name>
<accession>X1HNT0</accession>
<dbReference type="PANTHER" id="PTHR11537:SF254">
    <property type="entry name" value="POTASSIUM VOLTAGE-GATED CHANNEL PROTEIN SHAB"/>
    <property type="match status" value="1"/>
</dbReference>
<dbReference type="Gene3D" id="1.10.287.70">
    <property type="match status" value="1"/>
</dbReference>
<evidence type="ECO:0000256" key="10">
    <source>
        <dbReference type="ARBA" id="ARBA00023136"/>
    </source>
</evidence>
<keyword evidence="5" id="KW-0631">Potassium channel</keyword>
<dbReference type="InterPro" id="IPR005821">
    <property type="entry name" value="Ion_trans_dom"/>
</dbReference>
<evidence type="ECO:0000256" key="5">
    <source>
        <dbReference type="ARBA" id="ARBA00022826"/>
    </source>
</evidence>
<evidence type="ECO:0000256" key="8">
    <source>
        <dbReference type="ARBA" id="ARBA00022989"/>
    </source>
</evidence>
<keyword evidence="2" id="KW-0813">Transport</keyword>
<keyword evidence="7" id="KW-0630">Potassium</keyword>
<dbReference type="GO" id="GO:0008076">
    <property type="term" value="C:voltage-gated potassium channel complex"/>
    <property type="evidence" value="ECO:0007669"/>
    <property type="project" value="InterPro"/>
</dbReference>
<gene>
    <name evidence="15" type="ORF">S03H2_51251</name>
</gene>
<evidence type="ECO:0000256" key="12">
    <source>
        <dbReference type="SAM" id="Coils"/>
    </source>
</evidence>
<feature type="transmembrane region" description="Helical" evidence="13">
    <location>
        <begin position="91"/>
        <end position="112"/>
    </location>
</feature>
<keyword evidence="12" id="KW-0175">Coiled coil</keyword>
<comment type="caution">
    <text evidence="15">The sequence shown here is derived from an EMBL/GenBank/DDBJ whole genome shotgun (WGS) entry which is preliminary data.</text>
</comment>
<dbReference type="PANTHER" id="PTHR11537">
    <property type="entry name" value="VOLTAGE-GATED POTASSIUM CHANNEL"/>
    <property type="match status" value="1"/>
</dbReference>
<organism evidence="15">
    <name type="scientific">marine sediment metagenome</name>
    <dbReference type="NCBI Taxonomy" id="412755"/>
    <lineage>
        <taxon>unclassified sequences</taxon>
        <taxon>metagenomes</taxon>
        <taxon>ecological metagenomes</taxon>
    </lineage>
</organism>
<keyword evidence="4 13" id="KW-0812">Transmembrane</keyword>
<dbReference type="Pfam" id="PF00520">
    <property type="entry name" value="Ion_trans"/>
    <property type="match status" value="1"/>
</dbReference>
<feature type="transmembrane region" description="Helical" evidence="13">
    <location>
        <begin position="150"/>
        <end position="175"/>
    </location>
</feature>
<evidence type="ECO:0000256" key="7">
    <source>
        <dbReference type="ARBA" id="ARBA00022958"/>
    </source>
</evidence>
<evidence type="ECO:0000256" key="1">
    <source>
        <dbReference type="ARBA" id="ARBA00004141"/>
    </source>
</evidence>
<keyword evidence="11" id="KW-0407">Ion channel</keyword>
<evidence type="ECO:0000256" key="4">
    <source>
        <dbReference type="ARBA" id="ARBA00022692"/>
    </source>
</evidence>
<feature type="domain" description="Ion transport" evidence="14">
    <location>
        <begin position="7"/>
        <end position="181"/>
    </location>
</feature>
<dbReference type="PRINTS" id="PR00169">
    <property type="entry name" value="KCHANNEL"/>
</dbReference>
<feature type="transmembrane region" description="Helical" evidence="13">
    <location>
        <begin position="30"/>
        <end position="50"/>
    </location>
</feature>
<evidence type="ECO:0000313" key="15">
    <source>
        <dbReference type="EMBL" id="GAH71811.1"/>
    </source>
</evidence>
<dbReference type="EMBL" id="BARU01032501">
    <property type="protein sequence ID" value="GAH71811.1"/>
    <property type="molecule type" value="Genomic_DNA"/>
</dbReference>
<dbReference type="GO" id="GO:0001508">
    <property type="term" value="P:action potential"/>
    <property type="evidence" value="ECO:0007669"/>
    <property type="project" value="TreeGrafter"/>
</dbReference>
<comment type="subcellular location">
    <subcellularLocation>
        <location evidence="1">Membrane</location>
        <topology evidence="1">Multi-pass membrane protein</topology>
    </subcellularLocation>
</comment>
<feature type="coiled-coil region" evidence="12">
    <location>
        <begin position="189"/>
        <end position="216"/>
    </location>
</feature>
<protein>
    <recommendedName>
        <fullName evidence="14">Ion transport domain-containing protein</fullName>
    </recommendedName>
</protein>
<evidence type="ECO:0000256" key="9">
    <source>
        <dbReference type="ARBA" id="ARBA00023065"/>
    </source>
</evidence>
<reference evidence="15" key="1">
    <citation type="journal article" date="2014" name="Front. Microbiol.">
        <title>High frequency of phylogenetically diverse reductive dehalogenase-homologous genes in deep subseafloor sedimentary metagenomes.</title>
        <authorList>
            <person name="Kawai M."/>
            <person name="Futagami T."/>
            <person name="Toyoda A."/>
            <person name="Takaki Y."/>
            <person name="Nishi S."/>
            <person name="Hori S."/>
            <person name="Arai W."/>
            <person name="Tsubouchi T."/>
            <person name="Morono Y."/>
            <person name="Uchiyama I."/>
            <person name="Ito T."/>
            <person name="Fujiyama A."/>
            <person name="Inagaki F."/>
            <person name="Takami H."/>
        </authorList>
    </citation>
    <scope>NUCLEOTIDE SEQUENCE</scope>
    <source>
        <strain evidence="15">Expedition CK06-06</strain>
    </source>
</reference>
<dbReference type="SUPFAM" id="SSF81324">
    <property type="entry name" value="Voltage-gated potassium channels"/>
    <property type="match status" value="1"/>
</dbReference>
<dbReference type="InterPro" id="IPR027359">
    <property type="entry name" value="Volt_channel_dom_sf"/>
</dbReference>
<evidence type="ECO:0000256" key="6">
    <source>
        <dbReference type="ARBA" id="ARBA00022882"/>
    </source>
</evidence>
<dbReference type="GO" id="GO:0005249">
    <property type="term" value="F:voltage-gated potassium channel activity"/>
    <property type="evidence" value="ECO:0007669"/>
    <property type="project" value="InterPro"/>
</dbReference>
<feature type="non-terminal residue" evidence="15">
    <location>
        <position position="1"/>
    </location>
</feature>
<keyword evidence="10 13" id="KW-0472">Membrane</keyword>
<dbReference type="Gene3D" id="1.20.120.350">
    <property type="entry name" value="Voltage-gated potassium channels. Chain C"/>
    <property type="match status" value="1"/>
</dbReference>
<keyword evidence="9" id="KW-0406">Ion transport</keyword>
<keyword evidence="3" id="KW-0633">Potassium transport</keyword>
<sequence length="218" mass="24906">DDGIWFAFLLEYLVLVSLYDDKIGYTKRSWLNLIILLLSPPLICPQGFALIRSLRSLRALRLFRALRFLRITIALKRGVKPILDVLVKNSLHYVTLITILLIILSGIAFSWLEHQDISIQGIFQGAWWAITTVTTVGYGDLYPESPKGRILAVAVMIIGIGFVAILTANIASYFVEKDKNREGENQKEKEREENQNQLILERIAELSKKIDEINRRLP</sequence>
<dbReference type="InterPro" id="IPR028325">
    <property type="entry name" value="VG_K_chnl"/>
</dbReference>
<dbReference type="AlphaFoldDB" id="X1HNT0"/>
<proteinExistence type="predicted"/>
<evidence type="ECO:0000256" key="3">
    <source>
        <dbReference type="ARBA" id="ARBA00022538"/>
    </source>
</evidence>
<evidence type="ECO:0000256" key="2">
    <source>
        <dbReference type="ARBA" id="ARBA00022448"/>
    </source>
</evidence>
<evidence type="ECO:0000259" key="14">
    <source>
        <dbReference type="Pfam" id="PF00520"/>
    </source>
</evidence>
<keyword evidence="8 13" id="KW-1133">Transmembrane helix</keyword>
<evidence type="ECO:0000256" key="13">
    <source>
        <dbReference type="SAM" id="Phobius"/>
    </source>
</evidence>
<evidence type="ECO:0000256" key="11">
    <source>
        <dbReference type="ARBA" id="ARBA00023303"/>
    </source>
</evidence>
<keyword evidence="6" id="KW-0851">Voltage-gated channel</keyword>